<accession>A0A8D8VPK2</accession>
<sequence length="115" mass="13233">MKAFPFNLLNLVGLIHKAMNIFNESSHECWFLFGGEYWELTSHITFRQVSKHFLHVNVIIGYKMNVVQVDRHLTVFQLIPTSDVNCCCGSIQLHSVLEMAIVQAPCKLDQVVDER</sequence>
<dbReference type="AlphaFoldDB" id="A0A8D8VPK2"/>
<protein>
    <submittedName>
        <fullName evidence="1">Uncharacterized protein</fullName>
    </submittedName>
</protein>
<organism evidence="1">
    <name type="scientific">Cacopsylla melanoneura</name>
    <dbReference type="NCBI Taxonomy" id="428564"/>
    <lineage>
        <taxon>Eukaryota</taxon>
        <taxon>Metazoa</taxon>
        <taxon>Ecdysozoa</taxon>
        <taxon>Arthropoda</taxon>
        <taxon>Hexapoda</taxon>
        <taxon>Insecta</taxon>
        <taxon>Pterygota</taxon>
        <taxon>Neoptera</taxon>
        <taxon>Paraneoptera</taxon>
        <taxon>Hemiptera</taxon>
        <taxon>Sternorrhyncha</taxon>
        <taxon>Psylloidea</taxon>
        <taxon>Psyllidae</taxon>
        <taxon>Psyllinae</taxon>
        <taxon>Cacopsylla</taxon>
    </lineage>
</organism>
<reference evidence="1" key="1">
    <citation type="submission" date="2021-05" db="EMBL/GenBank/DDBJ databases">
        <authorList>
            <person name="Alioto T."/>
            <person name="Alioto T."/>
            <person name="Gomez Garrido J."/>
        </authorList>
    </citation>
    <scope>NUCLEOTIDE SEQUENCE</scope>
</reference>
<evidence type="ECO:0000313" key="1">
    <source>
        <dbReference type="EMBL" id="CAG6629868.1"/>
    </source>
</evidence>
<dbReference type="EMBL" id="HBUF01071955">
    <property type="protein sequence ID" value="CAG6629868.1"/>
    <property type="molecule type" value="Transcribed_RNA"/>
</dbReference>
<name>A0A8D8VPK2_9HEMI</name>
<proteinExistence type="predicted"/>